<organism evidence="4 5">
    <name type="scientific">Asticcacaulis excentricus</name>
    <dbReference type="NCBI Taxonomy" id="78587"/>
    <lineage>
        <taxon>Bacteria</taxon>
        <taxon>Pseudomonadati</taxon>
        <taxon>Pseudomonadota</taxon>
        <taxon>Alphaproteobacteria</taxon>
        <taxon>Caulobacterales</taxon>
        <taxon>Caulobacteraceae</taxon>
        <taxon>Asticcacaulis</taxon>
    </lineage>
</organism>
<dbReference type="Pfam" id="PF04295">
    <property type="entry name" value="GD_AH_second"/>
    <property type="match status" value="1"/>
</dbReference>
<evidence type="ECO:0000259" key="3">
    <source>
        <dbReference type="SMART" id="SM00858"/>
    </source>
</evidence>
<dbReference type="AlphaFoldDB" id="A0A3G9G2U3"/>
<dbReference type="InterPro" id="IPR048332">
    <property type="entry name" value="GD_AH_C"/>
</dbReference>
<dbReference type="PANTHER" id="PTHR30536">
    <property type="entry name" value="ALTRONATE/GALACTARATE DEHYDRATASE"/>
    <property type="match status" value="1"/>
</dbReference>
<dbReference type="Gene3D" id="2.30.130.110">
    <property type="match status" value="1"/>
</dbReference>
<dbReference type="InterPro" id="IPR007392">
    <property type="entry name" value="GD_AH_second"/>
</dbReference>
<evidence type="ECO:0000313" key="4">
    <source>
        <dbReference type="EMBL" id="BBF80976.1"/>
    </source>
</evidence>
<comment type="similarity">
    <text evidence="1">Belongs to the UxaA family.</text>
</comment>
<name>A0A3G9G2U3_9CAUL</name>
<dbReference type="EMBL" id="AP018827">
    <property type="protein sequence ID" value="BBF80976.1"/>
    <property type="molecule type" value="Genomic_DNA"/>
</dbReference>
<dbReference type="InterPro" id="IPR044144">
    <property type="entry name" value="SAF_UxaA/GarD"/>
</dbReference>
<dbReference type="Pfam" id="PF08666">
    <property type="entry name" value="SAF"/>
    <property type="match status" value="1"/>
</dbReference>
<dbReference type="GO" id="GO:0008789">
    <property type="term" value="F:altronate dehydratase activity"/>
    <property type="evidence" value="ECO:0007669"/>
    <property type="project" value="UniProtKB-EC"/>
</dbReference>
<reference evidence="5" key="2">
    <citation type="journal article" date="2017" name="Plant Physiol. Biochem.">
        <title>Differential oxidative and antioxidative response of duckweed Lemna minor toward plant growth promoting/inhibiting bacteria.</title>
        <authorList>
            <person name="Ishizawa H."/>
            <person name="Kuroda M."/>
            <person name="Morikawa M."/>
            <person name="Ike M."/>
        </authorList>
    </citation>
    <scope>NUCLEOTIDE SEQUENCE [LARGE SCALE GENOMIC DNA]</scope>
    <source>
        <strain evidence="5">M6</strain>
    </source>
</reference>
<reference evidence="5" key="1">
    <citation type="journal article" date="2017" name="Biotechnol. Biofuels">
        <title>Evaluation of environmental bacterial communities as a factor affecting the growth of duckweed Lemna minor.</title>
        <authorList>
            <person name="Ishizawa H."/>
            <person name="Kuroda M."/>
            <person name="Morikawa M."/>
            <person name="Ike M."/>
        </authorList>
    </citation>
    <scope>NUCLEOTIDE SEQUENCE [LARGE SCALE GENOMIC DNA]</scope>
    <source>
        <strain evidence="5">M6</strain>
    </source>
</reference>
<gene>
    <name evidence="4" type="ORF">EM6_1570</name>
</gene>
<dbReference type="PANTHER" id="PTHR30536:SF5">
    <property type="entry name" value="ALTRONATE DEHYDRATASE"/>
    <property type="match status" value="1"/>
</dbReference>
<dbReference type="Pfam" id="PF20629">
    <property type="entry name" value="GD_AH_C"/>
    <property type="match status" value="1"/>
</dbReference>
<feature type="domain" description="SAF" evidence="3">
    <location>
        <begin position="31"/>
        <end position="102"/>
    </location>
</feature>
<dbReference type="CDD" id="cd11613">
    <property type="entry name" value="SAF_AH_GD"/>
    <property type="match status" value="1"/>
</dbReference>
<dbReference type="GO" id="GO:0019698">
    <property type="term" value="P:D-galacturonate catabolic process"/>
    <property type="evidence" value="ECO:0007669"/>
    <property type="project" value="TreeGrafter"/>
</dbReference>
<protein>
    <submittedName>
        <fullName evidence="4">Altronate dehydratase</fullName>
        <ecNumber evidence="4">4.2.1.7</ecNumber>
    </submittedName>
</protein>
<accession>A0A3G9G2U3</accession>
<proteinExistence type="inferred from homology"/>
<dbReference type="SMART" id="SM00858">
    <property type="entry name" value="SAF"/>
    <property type="match status" value="1"/>
</dbReference>
<evidence type="ECO:0000256" key="1">
    <source>
        <dbReference type="ARBA" id="ARBA00010986"/>
    </source>
</evidence>
<dbReference type="EC" id="4.2.1.7" evidence="4"/>
<evidence type="ECO:0000256" key="2">
    <source>
        <dbReference type="ARBA" id="ARBA00023239"/>
    </source>
</evidence>
<dbReference type="InterPro" id="IPR052172">
    <property type="entry name" value="UxaA_altronate/galactarate_dh"/>
</dbReference>
<evidence type="ECO:0000313" key="5">
    <source>
        <dbReference type="Proteomes" id="UP000278756"/>
    </source>
</evidence>
<dbReference type="Proteomes" id="UP000278756">
    <property type="component" value="Chromosome 1"/>
</dbReference>
<dbReference type="InterPro" id="IPR013974">
    <property type="entry name" value="SAF"/>
</dbReference>
<sequence>MPDDSSACAALGPKDIKAPAMKRYVRVHATDDVAIAVEALSAGEVLDFGDVQLSLGTDIPKGHKIALRDIAVDAPVLKFGFRIGHAIAPIKAGEHVHTHNLATSLTGVEDYDYAPVAAEGPGSHPDARTFMGYRRADGRVGIRNEIWILCTVGCVARTSERLAKVASERFKGRVDGVYALTHPLGCSQLGDDLNHTRKLLAALAAHPNAGGVLIVGLGCENNQLSALIGEIEGRTPDRLKYFAAQMVEDEHEAGLEALEELVKVVEKDQRELCHVSDLAIGVKCGGSDGFSGLTANPLVGRVADIVALAGGQSIMTEIPEVFGAERILMARARDEGVFHQVVDVVNDFKQYFLDNNQPVFENPSPGNKAGGITTLEEKSLGAVQKGGLSQLTEVLRYGERATQPGLSLLEAPGNDAVSSTALTAAGAVIVLFTTGRGTPLGFPAPTLKIASNTALAEKKPHWIDFNAGQALEGKTLDETADDLMDLILRVASGERANNEKNDEREIAIWKNGVTL</sequence>
<keyword evidence="2 4" id="KW-0456">Lyase</keyword>